<organism evidence="4">
    <name type="scientific">Candidatus Kentrum sp. FW</name>
    <dbReference type="NCBI Taxonomy" id="2126338"/>
    <lineage>
        <taxon>Bacteria</taxon>
        <taxon>Pseudomonadati</taxon>
        <taxon>Pseudomonadota</taxon>
        <taxon>Gammaproteobacteria</taxon>
        <taxon>Candidatus Kentrum</taxon>
    </lineage>
</organism>
<name>A0A450U0Q9_9GAMM</name>
<comment type="similarity">
    <text evidence="1">Belongs to the thiolase-like superfamily. Chalcone/stilbene synthases family.</text>
</comment>
<evidence type="ECO:0000313" key="4">
    <source>
        <dbReference type="EMBL" id="VFJ75841.1"/>
    </source>
</evidence>
<protein>
    <submittedName>
        <fullName evidence="4">Predicted naringenin-chalcone synthase</fullName>
    </submittedName>
</protein>
<dbReference type="Gene3D" id="3.40.47.10">
    <property type="match status" value="1"/>
</dbReference>
<reference evidence="4" key="1">
    <citation type="submission" date="2019-02" db="EMBL/GenBank/DDBJ databases">
        <authorList>
            <person name="Gruber-Vodicka R. H."/>
            <person name="Seah K. B. B."/>
        </authorList>
    </citation>
    <scope>NUCLEOTIDE SEQUENCE</scope>
    <source>
        <strain evidence="4">BECK_BZ131</strain>
    </source>
</reference>
<dbReference type="GO" id="GO:0030639">
    <property type="term" value="P:polyketide biosynthetic process"/>
    <property type="evidence" value="ECO:0007669"/>
    <property type="project" value="TreeGrafter"/>
</dbReference>
<dbReference type="AlphaFoldDB" id="A0A450U0Q9"/>
<dbReference type="InterPro" id="IPR016039">
    <property type="entry name" value="Thiolase-like"/>
</dbReference>
<feature type="domain" description="Chalcone/stilbene synthase C-terminal" evidence="3">
    <location>
        <begin position="251"/>
        <end position="394"/>
    </location>
</feature>
<dbReference type="PANTHER" id="PTHR11877:SF46">
    <property type="entry name" value="TYPE III POLYKETIDE SYNTHASE A"/>
    <property type="match status" value="1"/>
</dbReference>
<dbReference type="PANTHER" id="PTHR11877">
    <property type="entry name" value="HYDROXYMETHYLGLUTARYL-COA SYNTHASE"/>
    <property type="match status" value="1"/>
</dbReference>
<accession>A0A450U0Q9</accession>
<dbReference type="SUPFAM" id="SSF53901">
    <property type="entry name" value="Thiolase-like"/>
    <property type="match status" value="2"/>
</dbReference>
<evidence type="ECO:0000256" key="2">
    <source>
        <dbReference type="ARBA" id="ARBA00022679"/>
    </source>
</evidence>
<keyword evidence="2" id="KW-0808">Transferase</keyword>
<evidence type="ECO:0000256" key="1">
    <source>
        <dbReference type="ARBA" id="ARBA00005531"/>
    </source>
</evidence>
<gene>
    <name evidence="4" type="ORF">BECKFW1821C_GA0114237_109010</name>
</gene>
<sequence>MPVSVILSDFTPMRLGEGIPQETLLRETANVFALVQCAIQKPESQEAANRILIETREMVRHYGVSAGYIKQRQANAMENVEITDEEDDIYPDILPRPLQQPRGLPISERMEKFRKAVNGLLEQHYADCGQAPDDIIHVSCTGYMSPSPVQQFTVRNHWNNTIVTHNYHMGCYAAFPAVRSAQGFMAGSFALGRPKSRIDIFHTEYCSLHLNFHRLTPNNIVNMTLFADGFMCYSAFSQDSFDAGRQNGLEILSMAERLIPDSEQEMTWDLGENYFEMNLSPAVPFFIAEHIRDFVESLVAMAGYKLGDIKDDLLFAVHPGGPKILEHIRKRFQLAAEQMRFSWEILYENGNMSSVTVPYIWHAITCDDTIPKGKLVLSMAFGPGLTACGMLMEKV</sequence>
<proteinExistence type="inferred from homology"/>
<dbReference type="InterPro" id="IPR011141">
    <property type="entry name" value="Polyketide_synthase_type-III"/>
</dbReference>
<dbReference type="Pfam" id="PF02797">
    <property type="entry name" value="Chal_sti_synt_C"/>
    <property type="match status" value="1"/>
</dbReference>
<evidence type="ECO:0000259" key="3">
    <source>
        <dbReference type="Pfam" id="PF02797"/>
    </source>
</evidence>
<dbReference type="EMBL" id="CAADFE010000090">
    <property type="protein sequence ID" value="VFJ75841.1"/>
    <property type="molecule type" value="Genomic_DNA"/>
</dbReference>
<dbReference type="GO" id="GO:0016747">
    <property type="term" value="F:acyltransferase activity, transferring groups other than amino-acyl groups"/>
    <property type="evidence" value="ECO:0007669"/>
    <property type="project" value="InterPro"/>
</dbReference>
<dbReference type="InterPro" id="IPR012328">
    <property type="entry name" value="Chalcone/stilbene_synt_C"/>
</dbReference>